<protein>
    <submittedName>
        <fullName evidence="5">Protein-export protein SecB</fullName>
    </submittedName>
</protein>
<dbReference type="Proteomes" id="UP001628193">
    <property type="component" value="Unassembled WGS sequence"/>
</dbReference>
<dbReference type="Pfam" id="PF02556">
    <property type="entry name" value="SecB"/>
    <property type="match status" value="1"/>
</dbReference>
<name>A0ABQ0CD38_9PROT</name>
<dbReference type="InterPro" id="IPR003708">
    <property type="entry name" value="SecB"/>
</dbReference>
<comment type="similarity">
    <text evidence="1">Belongs to the SecB family.</text>
</comment>
<dbReference type="InterPro" id="IPR035958">
    <property type="entry name" value="SecB-like_sf"/>
</dbReference>
<dbReference type="PANTHER" id="PTHR36918:SF1">
    <property type="entry name" value="PROTEIN-EXPORT PROTEIN SECB"/>
    <property type="match status" value="1"/>
</dbReference>
<dbReference type="EMBL" id="BAAFGK010000005">
    <property type="protein sequence ID" value="GAB0058811.1"/>
    <property type="molecule type" value="Genomic_DNA"/>
</dbReference>
<sequence>MSDESTQTPPAGQPVFRVEKLYLKDLSFENPNAPESFRDPGEPRTEYQLESNATQKGPEHFEATLHITVKVLVGEVTLFLVDVTYAGLFLMRNIPREHIAPMLGIECPNIIFPFARQVVASLVTEGGYTPVVLDPINFMALYQQQLQQRQQEA</sequence>
<dbReference type="NCBIfam" id="NF004392">
    <property type="entry name" value="PRK05751.1-3"/>
    <property type="match status" value="1"/>
</dbReference>
<evidence type="ECO:0000256" key="4">
    <source>
        <dbReference type="ARBA" id="ARBA00023010"/>
    </source>
</evidence>
<dbReference type="RefSeq" id="WP_420906533.1">
    <property type="nucleotide sequence ID" value="NZ_BAAFGK010000005.1"/>
</dbReference>
<dbReference type="Gene3D" id="3.10.420.10">
    <property type="entry name" value="SecB-like"/>
    <property type="match status" value="1"/>
</dbReference>
<evidence type="ECO:0000313" key="6">
    <source>
        <dbReference type="Proteomes" id="UP001628193"/>
    </source>
</evidence>
<keyword evidence="3" id="KW-0653">Protein transport</keyword>
<gene>
    <name evidence="5" type="primary">secB</name>
    <name evidence="5" type="ORF">SIID45300_03168</name>
</gene>
<organism evidence="5 6">
    <name type="scientific">Candidatus Magnetaquiglobus chichijimensis</name>
    <dbReference type="NCBI Taxonomy" id="3141448"/>
    <lineage>
        <taxon>Bacteria</taxon>
        <taxon>Pseudomonadati</taxon>
        <taxon>Pseudomonadota</taxon>
        <taxon>Magnetococcia</taxon>
        <taxon>Magnetococcales</taxon>
        <taxon>Candidatus Magnetaquicoccaceae</taxon>
        <taxon>Candidatus Magnetaquiglobus</taxon>
    </lineage>
</organism>
<keyword evidence="4" id="KW-0811">Translocation</keyword>
<evidence type="ECO:0000256" key="1">
    <source>
        <dbReference type="ARBA" id="ARBA00009990"/>
    </source>
</evidence>
<proteinExistence type="inferred from homology"/>
<accession>A0ABQ0CD38</accession>
<keyword evidence="2" id="KW-0813">Transport</keyword>
<dbReference type="NCBIfam" id="TIGR00809">
    <property type="entry name" value="secB"/>
    <property type="match status" value="1"/>
</dbReference>
<dbReference type="HAMAP" id="MF_00821">
    <property type="entry name" value="SecB"/>
    <property type="match status" value="1"/>
</dbReference>
<evidence type="ECO:0000256" key="2">
    <source>
        <dbReference type="ARBA" id="ARBA00022448"/>
    </source>
</evidence>
<reference evidence="5 6" key="1">
    <citation type="submission" date="2024-09" db="EMBL/GenBank/DDBJ databases">
        <title>Draft genome sequence of Candidatus Magnetaquicoccaceae bacterium FCR-1.</title>
        <authorList>
            <person name="Shimoshige H."/>
            <person name="Shimamura S."/>
            <person name="Taoka A."/>
            <person name="Kobayashi H."/>
            <person name="Maekawa T."/>
        </authorList>
    </citation>
    <scope>NUCLEOTIDE SEQUENCE [LARGE SCALE GENOMIC DNA]</scope>
    <source>
        <strain evidence="5 6">FCR-1</strain>
    </source>
</reference>
<evidence type="ECO:0000256" key="3">
    <source>
        <dbReference type="ARBA" id="ARBA00022927"/>
    </source>
</evidence>
<comment type="caution">
    <text evidence="5">The sequence shown here is derived from an EMBL/GenBank/DDBJ whole genome shotgun (WGS) entry which is preliminary data.</text>
</comment>
<dbReference type="PRINTS" id="PR01594">
    <property type="entry name" value="SECBCHAPRONE"/>
</dbReference>
<keyword evidence="6" id="KW-1185">Reference proteome</keyword>
<evidence type="ECO:0000313" key="5">
    <source>
        <dbReference type="EMBL" id="GAB0058811.1"/>
    </source>
</evidence>
<dbReference type="SUPFAM" id="SSF54611">
    <property type="entry name" value="SecB-like"/>
    <property type="match status" value="1"/>
</dbReference>
<dbReference type="PANTHER" id="PTHR36918">
    <property type="match status" value="1"/>
</dbReference>